<accession>A0A6A7A3D7</accession>
<feature type="domain" description="Azaphilone pigments biosynthesis cluster protein L N-terminal" evidence="1">
    <location>
        <begin position="1"/>
        <end position="162"/>
    </location>
</feature>
<name>A0A6A7A3D7_9PLEO</name>
<proteinExistence type="predicted"/>
<reference evidence="2" key="1">
    <citation type="journal article" date="2020" name="Stud. Mycol.">
        <title>101 Dothideomycetes genomes: a test case for predicting lifestyles and emergence of pathogens.</title>
        <authorList>
            <person name="Haridas S."/>
            <person name="Albert R."/>
            <person name="Binder M."/>
            <person name="Bloem J."/>
            <person name="Labutti K."/>
            <person name="Salamov A."/>
            <person name="Andreopoulos B."/>
            <person name="Baker S."/>
            <person name="Barry K."/>
            <person name="Bills G."/>
            <person name="Bluhm B."/>
            <person name="Cannon C."/>
            <person name="Castanera R."/>
            <person name="Culley D."/>
            <person name="Daum C."/>
            <person name="Ezra D."/>
            <person name="Gonzalez J."/>
            <person name="Henrissat B."/>
            <person name="Kuo A."/>
            <person name="Liang C."/>
            <person name="Lipzen A."/>
            <person name="Lutzoni F."/>
            <person name="Magnuson J."/>
            <person name="Mondo S."/>
            <person name="Nolan M."/>
            <person name="Ohm R."/>
            <person name="Pangilinan J."/>
            <person name="Park H.-J."/>
            <person name="Ramirez L."/>
            <person name="Alfaro M."/>
            <person name="Sun H."/>
            <person name="Tritt A."/>
            <person name="Yoshinaga Y."/>
            <person name="Zwiers L.-H."/>
            <person name="Turgeon B."/>
            <person name="Goodwin S."/>
            <person name="Spatafora J."/>
            <person name="Crous P."/>
            <person name="Grigoriev I."/>
        </authorList>
    </citation>
    <scope>NUCLEOTIDE SEQUENCE</scope>
    <source>
        <strain evidence="2">CBS 113818</strain>
    </source>
</reference>
<gene>
    <name evidence="2" type="ORF">CC86DRAFT_208283</name>
</gene>
<dbReference type="Proteomes" id="UP000799424">
    <property type="component" value="Unassembled WGS sequence"/>
</dbReference>
<dbReference type="InterPro" id="IPR031348">
    <property type="entry name" value="PigL_N"/>
</dbReference>
<dbReference type="EMBL" id="MU006224">
    <property type="protein sequence ID" value="KAF2827227.1"/>
    <property type="molecule type" value="Genomic_DNA"/>
</dbReference>
<evidence type="ECO:0000313" key="3">
    <source>
        <dbReference type="Proteomes" id="UP000799424"/>
    </source>
</evidence>
<evidence type="ECO:0000259" key="1">
    <source>
        <dbReference type="Pfam" id="PF17111"/>
    </source>
</evidence>
<evidence type="ECO:0000313" key="2">
    <source>
        <dbReference type="EMBL" id="KAF2827227.1"/>
    </source>
</evidence>
<organism evidence="2 3">
    <name type="scientific">Ophiobolus disseminans</name>
    <dbReference type="NCBI Taxonomy" id="1469910"/>
    <lineage>
        <taxon>Eukaryota</taxon>
        <taxon>Fungi</taxon>
        <taxon>Dikarya</taxon>
        <taxon>Ascomycota</taxon>
        <taxon>Pezizomycotina</taxon>
        <taxon>Dothideomycetes</taxon>
        <taxon>Pleosporomycetidae</taxon>
        <taxon>Pleosporales</taxon>
        <taxon>Pleosporineae</taxon>
        <taxon>Phaeosphaeriaceae</taxon>
        <taxon>Ophiobolus</taxon>
    </lineage>
</organism>
<dbReference type="Pfam" id="PF17111">
    <property type="entry name" value="PigL_N"/>
    <property type="match status" value="1"/>
</dbReference>
<sequence>MDPLSLTASILGITTACLKSAHLLDGLREKYKHAQITISALCAETTTISASLSQIQSLVLGNQGAIITQLRSRSDVVATFDTALTGCSVVIAVLNDEIVALVTEGSANSIAWHQKAKLVWKDEVMRDLLQQLRGQTAAIGLLIQALNLESISGIRELLQQNSLLLDRVARRTRSLRDSHPRVVTRRSIFGDDFSEIRSVDGTEHTGLSDDTFLFDDLVVNSKVYRRVLAQARSASKLSHQEHNVAGTEEKLDTPSFDMPVSATAWGDKLGLFCSAISRDAVYLQAKQRCESRPHFKEFEEELTAIQQWFHVLSHDERKCSLYALALDAVGDPDTAAPEGREGWI</sequence>
<protein>
    <recommendedName>
        <fullName evidence="1">Azaphilone pigments biosynthesis cluster protein L N-terminal domain-containing protein</fullName>
    </recommendedName>
</protein>
<keyword evidence="3" id="KW-1185">Reference proteome</keyword>
<dbReference type="OrthoDB" id="5365701at2759"/>
<dbReference type="AlphaFoldDB" id="A0A6A7A3D7"/>